<evidence type="ECO:0000313" key="1">
    <source>
        <dbReference type="EMBL" id="MXQ96649.1"/>
    </source>
</evidence>
<proteinExistence type="predicted"/>
<dbReference type="AlphaFoldDB" id="A0A6B0S2D4"/>
<reference evidence="1" key="1">
    <citation type="submission" date="2019-10" db="EMBL/GenBank/DDBJ databases">
        <title>The sequence and de novo assembly of the wild yak genome.</title>
        <authorList>
            <person name="Liu Y."/>
        </authorList>
    </citation>
    <scope>NUCLEOTIDE SEQUENCE [LARGE SCALE GENOMIC DNA]</scope>
    <source>
        <strain evidence="1">WY2019</strain>
    </source>
</reference>
<name>A0A6B0S2D4_9CETA</name>
<dbReference type="EMBL" id="VBQZ03000168">
    <property type="protein sequence ID" value="MXQ96649.1"/>
    <property type="molecule type" value="Genomic_DNA"/>
</dbReference>
<dbReference type="Proteomes" id="UP000322234">
    <property type="component" value="Unassembled WGS sequence"/>
</dbReference>
<protein>
    <submittedName>
        <fullName evidence="1">Uncharacterized protein</fullName>
    </submittedName>
</protein>
<keyword evidence="2" id="KW-1185">Reference proteome</keyword>
<comment type="caution">
    <text evidence="1">The sequence shown here is derived from an EMBL/GenBank/DDBJ whole genome shotgun (WGS) entry which is preliminary data.</text>
</comment>
<organism evidence="1 2">
    <name type="scientific">Bos mutus</name>
    <name type="common">wild yak</name>
    <dbReference type="NCBI Taxonomy" id="72004"/>
    <lineage>
        <taxon>Eukaryota</taxon>
        <taxon>Metazoa</taxon>
        <taxon>Chordata</taxon>
        <taxon>Craniata</taxon>
        <taxon>Vertebrata</taxon>
        <taxon>Euteleostomi</taxon>
        <taxon>Mammalia</taxon>
        <taxon>Eutheria</taxon>
        <taxon>Laurasiatheria</taxon>
        <taxon>Artiodactyla</taxon>
        <taxon>Ruminantia</taxon>
        <taxon>Pecora</taxon>
        <taxon>Bovidae</taxon>
        <taxon>Bovinae</taxon>
        <taxon>Bos</taxon>
    </lineage>
</organism>
<evidence type="ECO:0000313" key="2">
    <source>
        <dbReference type="Proteomes" id="UP000322234"/>
    </source>
</evidence>
<accession>A0A6B0S2D4</accession>
<gene>
    <name evidence="1" type="ORF">E5288_WYG019270</name>
</gene>
<sequence>MSSSSAYLLVTFQNDSRATSTSLFANDRDLISGDIGIDVAAAVPLDLEAAPSSLLSPGNIAPDAAVNINDLHSCNL</sequence>